<evidence type="ECO:0000313" key="8">
    <source>
        <dbReference type="EMBL" id="KAK6148080.1"/>
    </source>
</evidence>
<dbReference type="InterPro" id="IPR011009">
    <property type="entry name" value="Kinase-like_dom_sf"/>
</dbReference>
<evidence type="ECO:0000256" key="6">
    <source>
        <dbReference type="ARBA" id="ARBA00022840"/>
    </source>
</evidence>
<dbReference type="SMART" id="SM00220">
    <property type="entry name" value="S_TKc"/>
    <property type="match status" value="1"/>
</dbReference>
<keyword evidence="5" id="KW-0418">Kinase</keyword>
<dbReference type="InterPro" id="IPR000719">
    <property type="entry name" value="Prot_kinase_dom"/>
</dbReference>
<comment type="caution">
    <text evidence="8">The sequence shown here is derived from an EMBL/GenBank/DDBJ whole genome shotgun (WGS) entry which is preliminary data.</text>
</comment>
<comment type="similarity">
    <text evidence="1">Belongs to the protein kinase superfamily. CMGC Ser/Thr protein kinase family. CDC2/CDKX subfamily.</text>
</comment>
<dbReference type="PANTHER" id="PTHR24056">
    <property type="entry name" value="CELL DIVISION PROTEIN KINASE"/>
    <property type="match status" value="1"/>
</dbReference>
<proteinExistence type="inferred from homology"/>
<keyword evidence="9" id="KW-1185">Reference proteome</keyword>
<protein>
    <recommendedName>
        <fullName evidence="7">Protein kinase domain-containing protein</fullName>
    </recommendedName>
</protein>
<reference evidence="8 9" key="1">
    <citation type="journal article" date="2021" name="Comput. Struct. Biotechnol. J.">
        <title>De novo genome assembly of the potent medicinal plant Rehmannia glutinosa using nanopore technology.</title>
        <authorList>
            <person name="Ma L."/>
            <person name="Dong C."/>
            <person name="Song C."/>
            <person name="Wang X."/>
            <person name="Zheng X."/>
            <person name="Niu Y."/>
            <person name="Chen S."/>
            <person name="Feng W."/>
        </authorList>
    </citation>
    <scope>NUCLEOTIDE SEQUENCE [LARGE SCALE GENOMIC DNA]</scope>
    <source>
        <strain evidence="8">DH-2019</strain>
    </source>
</reference>
<dbReference type="PROSITE" id="PS00108">
    <property type="entry name" value="PROTEIN_KINASE_ST"/>
    <property type="match status" value="1"/>
</dbReference>
<dbReference type="Gene3D" id="3.30.200.20">
    <property type="entry name" value="Phosphorylase Kinase, domain 1"/>
    <property type="match status" value="2"/>
</dbReference>
<sequence length="196" mass="22651">MDDNPYAFIIDELLNDDHSHNCFENNNQYDELLNDDHSYQSRYMLLNVISKGSCGIVYRAQDMNTCEIVADTIVEDRDRVFVVVEYIENDLERLMNAKKSRPFTLSEVKCLMKQLLEGLAFLHETGVMHRDLKPSNILINQVKGQLKICDFGLSRYFGKASGSYTPGLVTLWYRAPSCFLERKSIHVQLICGRWVV</sequence>
<dbReference type="SUPFAM" id="SSF56112">
    <property type="entry name" value="Protein kinase-like (PK-like)"/>
    <property type="match status" value="1"/>
</dbReference>
<evidence type="ECO:0000256" key="2">
    <source>
        <dbReference type="ARBA" id="ARBA00022527"/>
    </source>
</evidence>
<dbReference type="PANTHER" id="PTHR24056:SF107">
    <property type="entry name" value="CYCLIN-DEPENDENT KINASE 11A-RELATED"/>
    <property type="match status" value="1"/>
</dbReference>
<dbReference type="InterPro" id="IPR050108">
    <property type="entry name" value="CDK"/>
</dbReference>
<evidence type="ECO:0000259" key="7">
    <source>
        <dbReference type="PROSITE" id="PS50011"/>
    </source>
</evidence>
<name>A0ABR0WPW3_REHGL</name>
<evidence type="ECO:0000256" key="1">
    <source>
        <dbReference type="ARBA" id="ARBA00006485"/>
    </source>
</evidence>
<feature type="domain" description="Protein kinase" evidence="7">
    <location>
        <begin position="1"/>
        <end position="196"/>
    </location>
</feature>
<evidence type="ECO:0000313" key="9">
    <source>
        <dbReference type="Proteomes" id="UP001318860"/>
    </source>
</evidence>
<accession>A0ABR0WPW3</accession>
<keyword evidence="2" id="KW-0723">Serine/threonine-protein kinase</keyword>
<dbReference type="Proteomes" id="UP001318860">
    <property type="component" value="Unassembled WGS sequence"/>
</dbReference>
<dbReference type="Gene3D" id="1.10.510.10">
    <property type="entry name" value="Transferase(Phosphotransferase) domain 1"/>
    <property type="match status" value="1"/>
</dbReference>
<keyword evidence="3" id="KW-0808">Transferase</keyword>
<dbReference type="InterPro" id="IPR008271">
    <property type="entry name" value="Ser/Thr_kinase_AS"/>
</dbReference>
<keyword evidence="6" id="KW-0067">ATP-binding</keyword>
<keyword evidence="4" id="KW-0547">Nucleotide-binding</keyword>
<dbReference type="Pfam" id="PF00069">
    <property type="entry name" value="Pkinase"/>
    <property type="match status" value="1"/>
</dbReference>
<organism evidence="8 9">
    <name type="scientific">Rehmannia glutinosa</name>
    <name type="common">Chinese foxglove</name>
    <dbReference type="NCBI Taxonomy" id="99300"/>
    <lineage>
        <taxon>Eukaryota</taxon>
        <taxon>Viridiplantae</taxon>
        <taxon>Streptophyta</taxon>
        <taxon>Embryophyta</taxon>
        <taxon>Tracheophyta</taxon>
        <taxon>Spermatophyta</taxon>
        <taxon>Magnoliopsida</taxon>
        <taxon>eudicotyledons</taxon>
        <taxon>Gunneridae</taxon>
        <taxon>Pentapetalae</taxon>
        <taxon>asterids</taxon>
        <taxon>lamiids</taxon>
        <taxon>Lamiales</taxon>
        <taxon>Orobanchaceae</taxon>
        <taxon>Rehmannieae</taxon>
        <taxon>Rehmannia</taxon>
    </lineage>
</organism>
<evidence type="ECO:0000256" key="4">
    <source>
        <dbReference type="ARBA" id="ARBA00022741"/>
    </source>
</evidence>
<evidence type="ECO:0000256" key="3">
    <source>
        <dbReference type="ARBA" id="ARBA00022679"/>
    </source>
</evidence>
<dbReference type="EMBL" id="JABTTQ020000010">
    <property type="protein sequence ID" value="KAK6148080.1"/>
    <property type="molecule type" value="Genomic_DNA"/>
</dbReference>
<evidence type="ECO:0000256" key="5">
    <source>
        <dbReference type="ARBA" id="ARBA00022777"/>
    </source>
</evidence>
<dbReference type="PROSITE" id="PS50011">
    <property type="entry name" value="PROTEIN_KINASE_DOM"/>
    <property type="match status" value="1"/>
</dbReference>
<gene>
    <name evidence="8" type="ORF">DH2020_018992</name>
</gene>